<comment type="subcellular location">
    <subcellularLocation>
        <location evidence="1">Cytoplasm</location>
    </subcellularLocation>
</comment>
<comment type="caution">
    <text evidence="11">The sequence shown here is derived from an EMBL/GenBank/DDBJ whole genome shotgun (WGS) entry which is preliminary data.</text>
</comment>
<proteinExistence type="inferred from homology"/>
<dbReference type="PANTHER" id="PTHR47969">
    <property type="entry name" value="CHROMOSOME-ASSOCIATED KINESIN KIF4A-RELATED"/>
    <property type="match status" value="1"/>
</dbReference>
<dbReference type="InterPro" id="IPR027417">
    <property type="entry name" value="P-loop_NTPase"/>
</dbReference>
<evidence type="ECO:0000256" key="5">
    <source>
        <dbReference type="ARBA" id="ARBA00023054"/>
    </source>
</evidence>
<dbReference type="AlphaFoldDB" id="A0A2V2VWX0"/>
<dbReference type="VEuPathDB" id="TriTrypDB:TcG_01995"/>
<dbReference type="VEuPathDB" id="TriTrypDB:TCSYLVIO_010961"/>
<evidence type="ECO:0000256" key="2">
    <source>
        <dbReference type="ARBA" id="ARBA00022490"/>
    </source>
</evidence>
<evidence type="ECO:0000313" key="12">
    <source>
        <dbReference type="Proteomes" id="UP000246121"/>
    </source>
</evidence>
<evidence type="ECO:0000256" key="1">
    <source>
        <dbReference type="ARBA" id="ARBA00004496"/>
    </source>
</evidence>
<gene>
    <name evidence="11" type="ORF">C4B63_7g142</name>
</gene>
<dbReference type="PROSITE" id="PS50067">
    <property type="entry name" value="KINESIN_MOTOR_2"/>
    <property type="match status" value="1"/>
</dbReference>
<dbReference type="VEuPathDB" id="TriTrypDB:BCY84_18992"/>
<reference evidence="11 12" key="1">
    <citation type="journal article" date="2018" name="Microb. Genom.">
        <title>Expanding an expanded genome: long-read sequencing of Trypanosoma cruzi.</title>
        <authorList>
            <person name="Berna L."/>
            <person name="Rodriguez M."/>
            <person name="Chiribao M.L."/>
            <person name="Parodi-Talice A."/>
            <person name="Pita S."/>
            <person name="Rijo G."/>
            <person name="Alvarez-Valin F."/>
            <person name="Robello C."/>
        </authorList>
    </citation>
    <scope>NUCLEOTIDE SEQUENCE [LARGE SCALE GENOMIC DNA]</scope>
    <source>
        <strain evidence="11 12">Dm28c</strain>
    </source>
</reference>
<dbReference type="GO" id="GO:0007018">
    <property type="term" value="P:microtubule-based movement"/>
    <property type="evidence" value="ECO:0007669"/>
    <property type="project" value="InterPro"/>
</dbReference>
<dbReference type="EMBL" id="PRFA01000007">
    <property type="protein sequence ID" value="PWV00317.1"/>
    <property type="molecule type" value="Genomic_DNA"/>
</dbReference>
<dbReference type="VEuPathDB" id="TriTrypDB:TcG_01998"/>
<accession>A0A2V2VWX0</accession>
<dbReference type="VEuPathDB" id="TriTrypDB:TCDM_09123"/>
<evidence type="ECO:0000256" key="6">
    <source>
        <dbReference type="PROSITE-ProRule" id="PRU00283"/>
    </source>
</evidence>
<dbReference type="GO" id="GO:0005874">
    <property type="term" value="C:microtubule"/>
    <property type="evidence" value="ECO:0007669"/>
    <property type="project" value="UniProtKB-KW"/>
</dbReference>
<dbReference type="VEuPathDB" id="TriTrypDB:TcBrA4_0123030"/>
<dbReference type="VEuPathDB" id="TriTrypDB:Tc_MARK_2593"/>
<organism evidence="11 12">
    <name type="scientific">Trypanosoma cruzi</name>
    <dbReference type="NCBI Taxonomy" id="5693"/>
    <lineage>
        <taxon>Eukaryota</taxon>
        <taxon>Discoba</taxon>
        <taxon>Euglenozoa</taxon>
        <taxon>Kinetoplastea</taxon>
        <taxon>Metakinetoplastina</taxon>
        <taxon>Trypanosomatida</taxon>
        <taxon>Trypanosomatidae</taxon>
        <taxon>Trypanosoma</taxon>
        <taxon>Schizotrypanum</taxon>
    </lineage>
</organism>
<dbReference type="GO" id="GO:0051231">
    <property type="term" value="P:spindle elongation"/>
    <property type="evidence" value="ECO:0007669"/>
    <property type="project" value="TreeGrafter"/>
</dbReference>
<dbReference type="Gene3D" id="3.40.850.10">
    <property type="entry name" value="Kinesin motor domain"/>
    <property type="match status" value="1"/>
</dbReference>
<feature type="coiled-coil region" evidence="8">
    <location>
        <begin position="708"/>
        <end position="746"/>
    </location>
</feature>
<dbReference type="VEuPathDB" id="TriTrypDB:TcCL_NonESM05733"/>
<dbReference type="VEuPathDB" id="TriTrypDB:TcCL_NonESM05731"/>
<dbReference type="SUPFAM" id="SSF52540">
    <property type="entry name" value="P-loop containing nucleoside triphosphate hydrolases"/>
    <property type="match status" value="1"/>
</dbReference>
<dbReference type="Pfam" id="PF00225">
    <property type="entry name" value="Kinesin"/>
    <property type="match status" value="1"/>
</dbReference>
<dbReference type="InterPro" id="IPR001752">
    <property type="entry name" value="Kinesin_motor_dom"/>
</dbReference>
<dbReference type="GO" id="GO:0008017">
    <property type="term" value="F:microtubule binding"/>
    <property type="evidence" value="ECO:0007669"/>
    <property type="project" value="InterPro"/>
</dbReference>
<keyword evidence="5 8" id="KW-0175">Coiled coil</keyword>
<dbReference type="GO" id="GO:0005875">
    <property type="term" value="C:microtubule associated complex"/>
    <property type="evidence" value="ECO:0007669"/>
    <property type="project" value="TreeGrafter"/>
</dbReference>
<feature type="region of interest" description="Disordered" evidence="9">
    <location>
        <begin position="568"/>
        <end position="599"/>
    </location>
</feature>
<evidence type="ECO:0000256" key="9">
    <source>
        <dbReference type="SAM" id="MobiDB-lite"/>
    </source>
</evidence>
<name>A0A2V2VWX0_TRYCR</name>
<feature type="domain" description="Kinesin motor" evidence="10">
    <location>
        <begin position="10"/>
        <end position="368"/>
    </location>
</feature>
<dbReference type="VEuPathDB" id="TriTrypDB:ECC02_005709"/>
<comment type="similarity">
    <text evidence="6 7">Belongs to the TRAFAC class myosin-kinesin ATPase superfamily. Kinesin family.</text>
</comment>
<dbReference type="InterPro" id="IPR019821">
    <property type="entry name" value="Kinesin_motor_CS"/>
</dbReference>
<dbReference type="PRINTS" id="PR00380">
    <property type="entry name" value="KINESINHEAVY"/>
</dbReference>
<keyword evidence="6 7" id="KW-0505">Motor protein</keyword>
<dbReference type="CDD" id="cd00106">
    <property type="entry name" value="KISc"/>
    <property type="match status" value="1"/>
</dbReference>
<keyword evidence="2" id="KW-0963">Cytoplasm</keyword>
<dbReference type="VEuPathDB" id="TriTrypDB:TCDM_03608"/>
<dbReference type="GO" id="GO:0007052">
    <property type="term" value="P:mitotic spindle organization"/>
    <property type="evidence" value="ECO:0007669"/>
    <property type="project" value="TreeGrafter"/>
</dbReference>
<evidence type="ECO:0000256" key="4">
    <source>
        <dbReference type="ARBA" id="ARBA00022840"/>
    </source>
</evidence>
<evidence type="ECO:0000313" key="11">
    <source>
        <dbReference type="EMBL" id="PWV00317.1"/>
    </source>
</evidence>
<dbReference type="VEuPathDB" id="TriTrypDB:C3747_130g50"/>
<evidence type="ECO:0000256" key="7">
    <source>
        <dbReference type="RuleBase" id="RU000394"/>
    </source>
</evidence>
<dbReference type="SMART" id="SM00129">
    <property type="entry name" value="KISc"/>
    <property type="match status" value="1"/>
</dbReference>
<dbReference type="VEuPathDB" id="TriTrypDB:TcYC6_0053910"/>
<sequence length="812" mass="89778">MRMAQEMCGSVRVVVRCRPLLSGEEGDACSRVHFEAEGGNVLVDGKAQEGTRCFTFDRALPPNSTQEDVMQEVSPMIEHVLKGIHATVFAYGQTGSGKTYTVEGIDYLRHGSGNPRPSLKTDPRQHGIIPRAIQLVFDRAREMQLEDGNLRFQFCCSFYQIYNERVMDLLNPATTHSPSTGLKVGWCRGDVFAVENLFICNCDEPEKMRRCFFSGTKGKFMGSHAMNQQSSRSHCVFTIYVARCDADSPETPIRAELSIVDLAGSERIAMLSRNPSSSMLKDSPDINASLLTLGRVITALTANGTRAKKGKPADRSHIPYRESKLTMLLKHALGGNSLTTMIACISPSDRYVDETLSTLLYAGRARKITNIPRVNEDAKSALIRQLRAEVDSMKRELKYCGILTTDNLSKVDFTESKGLKVRDGTDDGRVNELAEKLVQACEALKNIISLNGQLRDAFDTVKNAKAELERRELELNAENLALRERIELLESIVLKEDFMGESTRDFDFAGIEENEWPRHALLDGPSLFGVGIGSSLKGVHNRPLSADLASPPHSSEKHVKRRGYSTVIGDGDGKGPLFAPSSARTPSGSQRRGFSVTRNKRSANSGLDFVARKASPKERRRRQRSKIQKKLEEYTNRYCQPNHFVNYAEYYAKARQQIPVNHAAAVAIKEMEGKLKQLPRGIAATVPHSLKFSSEFGSLSFGGSREGLTELEQRRQQREAKRKALLAEQQALRDNVTRTLVNATEQLECLRYAGTGAVTSHPYSGDIAGRTKAARTGAPSISPAPANCGMSRLRAYLDLDAAKRALVVSSPQ</sequence>
<evidence type="ECO:0000256" key="3">
    <source>
        <dbReference type="ARBA" id="ARBA00022741"/>
    </source>
</evidence>
<feature type="compositionally biased region" description="Polar residues" evidence="9">
    <location>
        <begin position="582"/>
        <end position="592"/>
    </location>
</feature>
<evidence type="ECO:0000256" key="8">
    <source>
        <dbReference type="SAM" id="Coils"/>
    </source>
</evidence>
<keyword evidence="4 6" id="KW-0067">ATP-binding</keyword>
<dbReference type="PROSITE" id="PS00411">
    <property type="entry name" value="KINESIN_MOTOR_1"/>
    <property type="match status" value="1"/>
</dbReference>
<dbReference type="GO" id="GO:0005524">
    <property type="term" value="F:ATP binding"/>
    <property type="evidence" value="ECO:0007669"/>
    <property type="project" value="UniProtKB-UniRule"/>
</dbReference>
<dbReference type="GO" id="GO:0003777">
    <property type="term" value="F:microtubule motor activity"/>
    <property type="evidence" value="ECO:0007669"/>
    <property type="project" value="InterPro"/>
</dbReference>
<dbReference type="VEuPathDB" id="TriTrypDB:TcCLB.504199.30"/>
<protein>
    <recommendedName>
        <fullName evidence="7">Kinesin-like protein</fullName>
    </recommendedName>
</protein>
<dbReference type="InterPro" id="IPR027640">
    <property type="entry name" value="Kinesin-like_fam"/>
</dbReference>
<keyword evidence="7" id="KW-0493">Microtubule</keyword>
<dbReference type="Proteomes" id="UP000246121">
    <property type="component" value="Unassembled WGS sequence"/>
</dbReference>
<keyword evidence="3 6" id="KW-0547">Nucleotide-binding</keyword>
<evidence type="ECO:0000259" key="10">
    <source>
        <dbReference type="PROSITE" id="PS50067"/>
    </source>
</evidence>
<dbReference type="VEuPathDB" id="TriTrypDB:TcCLB.506635.120"/>
<dbReference type="InterPro" id="IPR036961">
    <property type="entry name" value="Kinesin_motor_dom_sf"/>
</dbReference>
<feature type="coiled-coil region" evidence="8">
    <location>
        <begin position="451"/>
        <end position="485"/>
    </location>
</feature>
<feature type="binding site" evidence="6">
    <location>
        <begin position="92"/>
        <end position="99"/>
    </location>
    <ligand>
        <name>ATP</name>
        <dbReference type="ChEBI" id="CHEBI:30616"/>
    </ligand>
</feature>
<dbReference type="PANTHER" id="PTHR47969:SF15">
    <property type="entry name" value="CHROMOSOME-ASSOCIATED KINESIN KIF4A-RELATED"/>
    <property type="match status" value="1"/>
</dbReference>
<dbReference type="GO" id="GO:0005737">
    <property type="term" value="C:cytoplasm"/>
    <property type="evidence" value="ECO:0007669"/>
    <property type="project" value="UniProtKB-SubCell"/>
</dbReference>
<dbReference type="VEuPathDB" id="TriTrypDB:C4B63_7g142"/>